<keyword evidence="2" id="KW-1185">Reference proteome</keyword>
<dbReference type="Proteomes" id="UP001732700">
    <property type="component" value="Chromosome 6A"/>
</dbReference>
<organism evidence="1 2">
    <name type="scientific">Avena sativa</name>
    <name type="common">Oat</name>
    <dbReference type="NCBI Taxonomy" id="4498"/>
    <lineage>
        <taxon>Eukaryota</taxon>
        <taxon>Viridiplantae</taxon>
        <taxon>Streptophyta</taxon>
        <taxon>Embryophyta</taxon>
        <taxon>Tracheophyta</taxon>
        <taxon>Spermatophyta</taxon>
        <taxon>Magnoliopsida</taxon>
        <taxon>Liliopsida</taxon>
        <taxon>Poales</taxon>
        <taxon>Poaceae</taxon>
        <taxon>BOP clade</taxon>
        <taxon>Pooideae</taxon>
        <taxon>Poodae</taxon>
        <taxon>Poeae</taxon>
        <taxon>Poeae Chloroplast Group 1 (Aveneae type)</taxon>
        <taxon>Aveninae</taxon>
        <taxon>Avena</taxon>
    </lineage>
</organism>
<proteinExistence type="predicted"/>
<sequence length="396" mass="44030">MELFQGEEPAHDFLSLRAGGSSPFQHRLRSKQQVLKSLEPAKQRNGDDMEVAGDVAVSTAADLEEHVLPGGVGTFSIRQVPEPDSQLREESVAVSRMEIAHAAGSGAMVHSAPSTLWHDSGIDKRSRGSRAEGRSSGSSADQEPNSPRSKHSATEQRRRTKINDRLDLLRELLPNCNQKRDKASFLLEVIEYIRHLQEKCQKYESAVPDKNHVDAKSMPWDKVYYRSRWMNAQNISQVQGGGLSANTEDISKEQYSSKGITVAAASLFSTQSVRETTTTTSSSHNITENSMHSNQPPWLSMSTMNQNCDTSKRMLSKHETRSHHDDDQNLSSAYSQGLLHKLKEALQKSGVDPSQANISVEINMDRRARANAHIHDSSEANEGKEPIHIAKRLRCD</sequence>
<reference evidence="1" key="1">
    <citation type="submission" date="2021-05" db="EMBL/GenBank/DDBJ databases">
        <authorList>
            <person name="Scholz U."/>
            <person name="Mascher M."/>
            <person name="Fiebig A."/>
        </authorList>
    </citation>
    <scope>NUCLEOTIDE SEQUENCE [LARGE SCALE GENOMIC DNA]</scope>
</reference>
<accession>A0ACD5YRL9</accession>
<dbReference type="EnsemblPlants" id="AVESA.00010b.r2.6AG1027310.1">
    <property type="protein sequence ID" value="AVESA.00010b.r2.6AG1027310.1.CDS"/>
    <property type="gene ID" value="AVESA.00010b.r2.6AG1027310"/>
</dbReference>
<evidence type="ECO:0000313" key="2">
    <source>
        <dbReference type="Proteomes" id="UP001732700"/>
    </source>
</evidence>
<reference evidence="1" key="2">
    <citation type="submission" date="2025-09" db="UniProtKB">
        <authorList>
            <consortium name="EnsemblPlants"/>
        </authorList>
    </citation>
    <scope>IDENTIFICATION</scope>
</reference>
<evidence type="ECO:0000313" key="1">
    <source>
        <dbReference type="EnsemblPlants" id="AVESA.00010b.r2.6AG1027310.1.CDS"/>
    </source>
</evidence>
<name>A0ACD5YRL9_AVESA</name>
<protein>
    <submittedName>
        <fullName evidence="1">Uncharacterized protein</fullName>
    </submittedName>
</protein>